<dbReference type="PANTHER" id="PTHR30093:SF44">
    <property type="entry name" value="TYPE II SECRETION SYSTEM CORE PROTEIN G"/>
    <property type="match status" value="1"/>
</dbReference>
<proteinExistence type="predicted"/>
<feature type="transmembrane region" description="Helical" evidence="6">
    <location>
        <begin position="16"/>
        <end position="36"/>
    </location>
</feature>
<dbReference type="PRINTS" id="PR00813">
    <property type="entry name" value="BCTERIALGSPG"/>
</dbReference>
<accession>A0A0G1DGN7</accession>
<reference evidence="7 8" key="1">
    <citation type="journal article" date="2015" name="Nature">
        <title>rRNA introns, odd ribosomes, and small enigmatic genomes across a large radiation of phyla.</title>
        <authorList>
            <person name="Brown C.T."/>
            <person name="Hug L.A."/>
            <person name="Thomas B.C."/>
            <person name="Sharon I."/>
            <person name="Castelle C.J."/>
            <person name="Singh A."/>
            <person name="Wilkins M.J."/>
            <person name="Williams K.H."/>
            <person name="Banfield J.F."/>
        </authorList>
    </citation>
    <scope>NUCLEOTIDE SEQUENCE [LARGE SCALE GENOMIC DNA]</scope>
</reference>
<protein>
    <submittedName>
        <fullName evidence="7">General secretion pathway protein G</fullName>
    </submittedName>
</protein>
<organism evidence="7 8">
    <name type="scientific">Candidatus Woesebacteria bacterium GW2011_GWB1_43_14</name>
    <dbReference type="NCBI Taxonomy" id="1618578"/>
    <lineage>
        <taxon>Bacteria</taxon>
        <taxon>Candidatus Woeseibacteriota</taxon>
    </lineage>
</organism>
<evidence type="ECO:0000256" key="4">
    <source>
        <dbReference type="ARBA" id="ARBA00022989"/>
    </source>
</evidence>
<evidence type="ECO:0000256" key="3">
    <source>
        <dbReference type="ARBA" id="ARBA00022692"/>
    </source>
</evidence>
<dbReference type="AlphaFoldDB" id="A0A0G1DGN7"/>
<dbReference type="InterPro" id="IPR012902">
    <property type="entry name" value="N_methyl_site"/>
</dbReference>
<dbReference type="GO" id="GO:0016020">
    <property type="term" value="C:membrane"/>
    <property type="evidence" value="ECO:0007669"/>
    <property type="project" value="UniProtKB-SubCell"/>
</dbReference>
<keyword evidence="5 6" id="KW-0472">Membrane</keyword>
<dbReference type="GO" id="GO:0015628">
    <property type="term" value="P:protein secretion by the type II secretion system"/>
    <property type="evidence" value="ECO:0007669"/>
    <property type="project" value="InterPro"/>
</dbReference>
<evidence type="ECO:0000313" key="8">
    <source>
        <dbReference type="Proteomes" id="UP000034090"/>
    </source>
</evidence>
<comment type="subcellular location">
    <subcellularLocation>
        <location evidence="1">Membrane</location>
        <topology evidence="1">Single-pass membrane protein</topology>
    </subcellularLocation>
</comment>
<sequence length="151" mass="16544">MNSSDISQKGFTLMELLIVIAVLGVLLTLVSLRLVGPEKQARDTKRQSDLKQYQTLLEIYASANKEKYPSEDGVTLPLVCTNYLGATSCPDDPRQTQNGSYMYSADVSGLRYVVWTKLEKPQVDTYYVFCSDGQAGSIEGSLSVSSGNCPI</sequence>
<evidence type="ECO:0000256" key="1">
    <source>
        <dbReference type="ARBA" id="ARBA00004167"/>
    </source>
</evidence>
<evidence type="ECO:0000313" key="7">
    <source>
        <dbReference type="EMBL" id="KKS97040.1"/>
    </source>
</evidence>
<keyword evidence="2" id="KW-0488">Methylation</keyword>
<evidence type="ECO:0000256" key="2">
    <source>
        <dbReference type="ARBA" id="ARBA00022481"/>
    </source>
</evidence>
<dbReference type="InterPro" id="IPR000983">
    <property type="entry name" value="Bac_GSPG_pilin"/>
</dbReference>
<dbReference type="Proteomes" id="UP000034090">
    <property type="component" value="Unassembled WGS sequence"/>
</dbReference>
<comment type="caution">
    <text evidence="7">The sequence shown here is derived from an EMBL/GenBank/DDBJ whole genome shotgun (WGS) entry which is preliminary data.</text>
</comment>
<dbReference type="Gene3D" id="3.30.700.10">
    <property type="entry name" value="Glycoprotein, Type 4 Pilin"/>
    <property type="match status" value="1"/>
</dbReference>
<dbReference type="Pfam" id="PF07963">
    <property type="entry name" value="N_methyl"/>
    <property type="match status" value="1"/>
</dbReference>
<dbReference type="STRING" id="1618578.UV74_C0013G0162"/>
<dbReference type="EMBL" id="LCFQ01000013">
    <property type="protein sequence ID" value="KKS97040.1"/>
    <property type="molecule type" value="Genomic_DNA"/>
</dbReference>
<keyword evidence="3 6" id="KW-0812">Transmembrane</keyword>
<name>A0A0G1DGN7_9BACT</name>
<gene>
    <name evidence="7" type="ORF">UV74_C0013G0162</name>
</gene>
<dbReference type="PANTHER" id="PTHR30093">
    <property type="entry name" value="GENERAL SECRETION PATHWAY PROTEIN G"/>
    <property type="match status" value="1"/>
</dbReference>
<evidence type="ECO:0000256" key="6">
    <source>
        <dbReference type="SAM" id="Phobius"/>
    </source>
</evidence>
<dbReference type="SUPFAM" id="SSF54523">
    <property type="entry name" value="Pili subunits"/>
    <property type="match status" value="1"/>
</dbReference>
<dbReference type="InterPro" id="IPR045584">
    <property type="entry name" value="Pilin-like"/>
</dbReference>
<dbReference type="GO" id="GO:0015627">
    <property type="term" value="C:type II protein secretion system complex"/>
    <property type="evidence" value="ECO:0007669"/>
    <property type="project" value="InterPro"/>
</dbReference>
<dbReference type="NCBIfam" id="TIGR02532">
    <property type="entry name" value="IV_pilin_GFxxxE"/>
    <property type="match status" value="1"/>
</dbReference>
<keyword evidence="4 6" id="KW-1133">Transmembrane helix</keyword>
<evidence type="ECO:0000256" key="5">
    <source>
        <dbReference type="ARBA" id="ARBA00023136"/>
    </source>
</evidence>